<keyword evidence="1" id="KW-1133">Transmembrane helix</keyword>
<dbReference type="RefSeq" id="WP_115340434.1">
    <property type="nucleotide sequence ID" value="NZ_JAVUNI010000002.1"/>
</dbReference>
<gene>
    <name evidence="3" type="ORF">NCTC7688_00285</name>
</gene>
<feature type="transmembrane region" description="Helical" evidence="1">
    <location>
        <begin position="59"/>
        <end position="75"/>
    </location>
</feature>
<dbReference type="PANTHER" id="PTHR30590:SF3">
    <property type="entry name" value="HYPOTHETICAL MEMBRANE SPANNING PROTEIN"/>
    <property type="match status" value="1"/>
</dbReference>
<feature type="transmembrane region" description="Helical" evidence="1">
    <location>
        <begin position="156"/>
        <end position="178"/>
    </location>
</feature>
<keyword evidence="1" id="KW-0812">Transmembrane</keyword>
<feature type="transmembrane region" description="Helical" evidence="1">
    <location>
        <begin position="38"/>
        <end position="54"/>
    </location>
</feature>
<feature type="transmembrane region" description="Helical" evidence="1">
    <location>
        <begin position="104"/>
        <end position="123"/>
    </location>
</feature>
<protein>
    <submittedName>
        <fullName evidence="3">Membrane protein</fullName>
    </submittedName>
</protein>
<dbReference type="EMBL" id="UHED01000001">
    <property type="protein sequence ID" value="SUM81791.1"/>
    <property type="molecule type" value="Genomic_DNA"/>
</dbReference>
<reference evidence="3 4" key="1">
    <citation type="submission" date="2018-06" db="EMBL/GenBank/DDBJ databases">
        <authorList>
            <consortium name="Pathogen Informatics"/>
            <person name="Doyle S."/>
        </authorList>
    </citation>
    <scope>NUCLEOTIDE SEQUENCE [LARGE SCALE GENOMIC DNA]</scope>
    <source>
        <strain evidence="3 4">NCTC7688</strain>
    </source>
</reference>
<feature type="transmembrane region" description="Helical" evidence="1">
    <location>
        <begin position="12"/>
        <end position="32"/>
    </location>
</feature>
<dbReference type="AlphaFoldDB" id="A0A380HIU3"/>
<dbReference type="InterPro" id="IPR007349">
    <property type="entry name" value="DUF418"/>
</dbReference>
<dbReference type="Proteomes" id="UP000254707">
    <property type="component" value="Unassembled WGS sequence"/>
</dbReference>
<dbReference type="InterPro" id="IPR052529">
    <property type="entry name" value="Bact_Transport_Assoc"/>
</dbReference>
<dbReference type="Pfam" id="PF04235">
    <property type="entry name" value="DUF418"/>
    <property type="match status" value="1"/>
</dbReference>
<feature type="transmembrane region" description="Helical" evidence="1">
    <location>
        <begin position="190"/>
        <end position="211"/>
    </location>
</feature>
<feature type="transmembrane region" description="Helical" evidence="1">
    <location>
        <begin position="81"/>
        <end position="97"/>
    </location>
</feature>
<dbReference type="PANTHER" id="PTHR30590">
    <property type="entry name" value="INNER MEMBRANE PROTEIN"/>
    <property type="match status" value="1"/>
</dbReference>
<proteinExistence type="predicted"/>
<evidence type="ECO:0000259" key="2">
    <source>
        <dbReference type="Pfam" id="PF04235"/>
    </source>
</evidence>
<name>A0A380HIU3_STASA</name>
<keyword evidence="1" id="KW-0472">Membrane</keyword>
<sequence>MQRAEEKPGNKYFIYLRRILILAIFGLIHMQLQPGESLAVYSIFGLLLIPFFNLNKFINLVIGILLLIMVLYLDAKILTPLPYFILGLASAQFGMIFKFNRYKIWSVVALISGIISTIGWYLLEKVYVVPNFKLLRQKSEVSINHYAENVDHYHHLITIFSPFMSIFYASSLILLLNISWARKVLSPLKYYGSMALTNYIGQTLLIYLAISIFSGKHWTHVDTLWICVCVYVFQLLISTYWLKYFKLGPLEYIWKMATYMKKIKIIK</sequence>
<organism evidence="3 4">
    <name type="scientific">Staphylococcus saprophyticus</name>
    <dbReference type="NCBI Taxonomy" id="29385"/>
    <lineage>
        <taxon>Bacteria</taxon>
        <taxon>Bacillati</taxon>
        <taxon>Bacillota</taxon>
        <taxon>Bacilli</taxon>
        <taxon>Bacillales</taxon>
        <taxon>Staphylococcaceae</taxon>
        <taxon>Staphylococcus</taxon>
    </lineage>
</organism>
<evidence type="ECO:0000313" key="3">
    <source>
        <dbReference type="EMBL" id="SUM81791.1"/>
    </source>
</evidence>
<evidence type="ECO:0000313" key="4">
    <source>
        <dbReference type="Proteomes" id="UP000254707"/>
    </source>
</evidence>
<accession>A0A380HIU3</accession>
<feature type="transmembrane region" description="Helical" evidence="1">
    <location>
        <begin position="223"/>
        <end position="242"/>
    </location>
</feature>
<feature type="domain" description="DUF418" evidence="2">
    <location>
        <begin position="150"/>
        <end position="261"/>
    </location>
</feature>
<evidence type="ECO:0000256" key="1">
    <source>
        <dbReference type="SAM" id="Phobius"/>
    </source>
</evidence>